<sequence>LVEAALTSLQAPGAATLVGESRAPPLPPPARQRHEYVAQQPLLGTGSGNGPSVRQQQADRPMGPPSLMPPTGLAHSSHSSMSRSQGMQSVPPPPPPPQEQQQQQQLVQPQKKELWEQQQQQQQQQRAAPAPVLANFDGGTQTHEEYDGSPRYISPPLPPPSPPLPRLQTSVKSVSVDDSHGLPGRASGTISSGSGAVLDGRAQLQCRDGPHNLPTLQQMQMNMQMNMQQAPSWMHEMQLQQQQQQQWLQQQQEQLLLQQQWLLQQQPYLQLQIQDVRHPHQQLALPAQLYPSQERMQQHPSGMEQQQQRDEQQQCQQAPAVQTRQLPQLQPQQSLQWMQQQMPLMQSTQSTQLLSHQQTGHWQAHIDNISAASTAVRMKQGCDSSLDHQYHHQHQSGRPPPPPPPRIQTLTPPGPIAESLEWDIGRRSVASSSYENRHDKGTVRPTGGAAAAVTGAVAAGDNSGEAPESNVQWQNTFNQLKAIVLRGTQVNVHEAILTDPVAQRMHTYAEVFDPATEDAFKYLQVVTAICDSFSHGANDVANSVGPFAAIWYIYRFQRVDYLSDLPIWILVLGGAGIVVGLATYGYNIMRAIGVRLSVITPSRGFCIELATALVVAVASKYGLPISTTHCQVGATAGMGLMEGTSGIHWRLAVQFFAGWVVTLLLTGLMGAALFAAGAFAPSILQTRDILKYETAILDLATKIDLLMNRTNYAALSDSRTWGNFSAALNATIATGIQSLQVYGQDASTATGTRPVQHIDPKPFLEMLDATMSAYYNNTVPYIGGMASKGIALPRRP</sequence>
<evidence type="ECO:0000256" key="5">
    <source>
        <dbReference type="ARBA" id="ARBA00022989"/>
    </source>
</evidence>
<dbReference type="PANTHER" id="PTHR11101">
    <property type="entry name" value="PHOSPHATE TRANSPORTER"/>
    <property type="match status" value="1"/>
</dbReference>
<evidence type="ECO:0000313" key="9">
    <source>
        <dbReference type="EMBL" id="GIL54049.1"/>
    </source>
</evidence>
<accession>A0A8J4B4P5</accession>
<feature type="region of interest" description="Disordered" evidence="8">
    <location>
        <begin position="293"/>
        <end position="329"/>
    </location>
</feature>
<feature type="compositionally biased region" description="Low complexity" evidence="8">
    <location>
        <begin position="313"/>
        <end position="329"/>
    </location>
</feature>
<keyword evidence="10" id="KW-1185">Reference proteome</keyword>
<keyword evidence="6 7" id="KW-0472">Membrane</keyword>
<comment type="subcellular location">
    <subcellularLocation>
        <location evidence="1 7">Membrane</location>
        <topology evidence="1 7">Multi-pass membrane protein</topology>
    </subcellularLocation>
</comment>
<dbReference type="Proteomes" id="UP000747399">
    <property type="component" value="Unassembled WGS sequence"/>
</dbReference>
<evidence type="ECO:0000256" key="8">
    <source>
        <dbReference type="SAM" id="MobiDB-lite"/>
    </source>
</evidence>
<feature type="compositionally biased region" description="Low complexity" evidence="8">
    <location>
        <begin position="99"/>
        <end position="109"/>
    </location>
</feature>
<dbReference type="PANTHER" id="PTHR11101:SF96">
    <property type="entry name" value="PHOSPHATE TRANSPORTER"/>
    <property type="match status" value="1"/>
</dbReference>
<feature type="compositionally biased region" description="Low complexity" evidence="8">
    <location>
        <begin position="75"/>
        <end position="89"/>
    </location>
</feature>
<feature type="compositionally biased region" description="Polar residues" evidence="8">
    <location>
        <begin position="293"/>
        <end position="304"/>
    </location>
</feature>
<dbReference type="GO" id="GO:0016020">
    <property type="term" value="C:membrane"/>
    <property type="evidence" value="ECO:0007669"/>
    <property type="project" value="UniProtKB-SubCell"/>
</dbReference>
<evidence type="ECO:0000256" key="2">
    <source>
        <dbReference type="ARBA" id="ARBA00022448"/>
    </source>
</evidence>
<comment type="function">
    <text evidence="7">Sodium-phosphate symporter.</text>
</comment>
<gene>
    <name evidence="9" type="ORF">Vafri_9601</name>
</gene>
<dbReference type="GO" id="GO:0005315">
    <property type="term" value="F:phosphate transmembrane transporter activity"/>
    <property type="evidence" value="ECO:0007669"/>
    <property type="project" value="InterPro"/>
</dbReference>
<feature type="compositionally biased region" description="Pro residues" evidence="8">
    <location>
        <begin position="153"/>
        <end position="165"/>
    </location>
</feature>
<keyword evidence="4 7" id="KW-0812">Transmembrane</keyword>
<evidence type="ECO:0000256" key="7">
    <source>
        <dbReference type="RuleBase" id="RU363058"/>
    </source>
</evidence>
<keyword evidence="5 7" id="KW-1133">Transmembrane helix</keyword>
<feature type="region of interest" description="Disordered" evidence="8">
    <location>
        <begin position="16"/>
        <end position="195"/>
    </location>
</feature>
<dbReference type="InterPro" id="IPR001204">
    <property type="entry name" value="Phos_transporter"/>
</dbReference>
<organism evidence="9 10">
    <name type="scientific">Volvox africanus</name>
    <dbReference type="NCBI Taxonomy" id="51714"/>
    <lineage>
        <taxon>Eukaryota</taxon>
        <taxon>Viridiplantae</taxon>
        <taxon>Chlorophyta</taxon>
        <taxon>core chlorophytes</taxon>
        <taxon>Chlorophyceae</taxon>
        <taxon>CS clade</taxon>
        <taxon>Chlamydomonadales</taxon>
        <taxon>Volvocaceae</taxon>
        <taxon>Volvox</taxon>
    </lineage>
</organism>
<protein>
    <recommendedName>
        <fullName evidence="7">Phosphate transporter</fullName>
    </recommendedName>
</protein>
<keyword evidence="3 7" id="KW-0592">Phosphate transport</keyword>
<dbReference type="GO" id="GO:0035435">
    <property type="term" value="P:phosphate ion transmembrane transport"/>
    <property type="evidence" value="ECO:0007669"/>
    <property type="project" value="TreeGrafter"/>
</dbReference>
<reference evidence="9" key="1">
    <citation type="journal article" date="2021" name="Proc. Natl. Acad. Sci. U.S.A.">
        <title>Three genomes in the algal genus Volvox reveal the fate of a haploid sex-determining region after a transition to homothallism.</title>
        <authorList>
            <person name="Yamamoto K."/>
            <person name="Hamaji T."/>
            <person name="Kawai-Toyooka H."/>
            <person name="Matsuzaki R."/>
            <person name="Takahashi F."/>
            <person name="Nishimura Y."/>
            <person name="Kawachi M."/>
            <person name="Noguchi H."/>
            <person name="Minakuchi Y."/>
            <person name="Umen J.G."/>
            <person name="Toyoda A."/>
            <person name="Nozaki H."/>
        </authorList>
    </citation>
    <scope>NUCLEOTIDE SEQUENCE</scope>
    <source>
        <strain evidence="9">NIES-3780</strain>
    </source>
</reference>
<dbReference type="EMBL" id="BNCO01000016">
    <property type="protein sequence ID" value="GIL54049.1"/>
    <property type="molecule type" value="Genomic_DNA"/>
</dbReference>
<keyword evidence="2 7" id="KW-0813">Transport</keyword>
<dbReference type="Pfam" id="PF01384">
    <property type="entry name" value="PHO4"/>
    <property type="match status" value="1"/>
</dbReference>
<feature type="non-terminal residue" evidence="9">
    <location>
        <position position="796"/>
    </location>
</feature>
<proteinExistence type="inferred from homology"/>
<feature type="transmembrane region" description="Helical" evidence="7">
    <location>
        <begin position="565"/>
        <end position="584"/>
    </location>
</feature>
<feature type="region of interest" description="Disordered" evidence="8">
    <location>
        <begin position="384"/>
        <end position="422"/>
    </location>
</feature>
<evidence type="ECO:0000313" key="10">
    <source>
        <dbReference type="Proteomes" id="UP000747399"/>
    </source>
</evidence>
<comment type="caution">
    <text evidence="9">The sequence shown here is derived from an EMBL/GenBank/DDBJ whole genome shotgun (WGS) entry which is preliminary data.</text>
</comment>
<comment type="caution">
    <text evidence="7">Lacks conserved residue(s) required for the propagation of feature annotation.</text>
</comment>
<feature type="transmembrane region" description="Helical" evidence="7">
    <location>
        <begin position="656"/>
        <end position="680"/>
    </location>
</feature>
<comment type="similarity">
    <text evidence="7">Belongs to the inorganic phosphate transporter (PiT) (TC 2.A.20) family.</text>
</comment>
<evidence type="ECO:0000256" key="1">
    <source>
        <dbReference type="ARBA" id="ARBA00004141"/>
    </source>
</evidence>
<evidence type="ECO:0000256" key="6">
    <source>
        <dbReference type="ARBA" id="ARBA00023136"/>
    </source>
</evidence>
<evidence type="ECO:0000256" key="3">
    <source>
        <dbReference type="ARBA" id="ARBA00022592"/>
    </source>
</evidence>
<name>A0A8J4B4P5_9CHLO</name>
<evidence type="ECO:0000256" key="4">
    <source>
        <dbReference type="ARBA" id="ARBA00022692"/>
    </source>
</evidence>
<dbReference type="AlphaFoldDB" id="A0A8J4B4P5"/>